<name>A0A0C2IJK4_THEKT</name>
<dbReference type="Proteomes" id="UP000031668">
    <property type="component" value="Unassembled WGS sequence"/>
</dbReference>
<evidence type="ECO:0000313" key="1">
    <source>
        <dbReference type="EMBL" id="KII65569.1"/>
    </source>
</evidence>
<comment type="caution">
    <text evidence="1">The sequence shown here is derived from an EMBL/GenBank/DDBJ whole genome shotgun (WGS) entry which is preliminary data.</text>
</comment>
<protein>
    <submittedName>
        <fullName evidence="1">Uncharacterized protein</fullName>
    </submittedName>
</protein>
<accession>A0A0C2IJK4</accession>
<sequence length="113" mass="12697">MIKSDIPDDAINKMVIRRIIDSLRRNISSILKSFDVPDHGSFLKKTQSLLSGIRNDSEVGYVKIVNRLVVRIQQLERDLSELRKTSRGPLELHAKNANAVGVNHTFTKTATEG</sequence>
<dbReference type="EMBL" id="JWZT01003775">
    <property type="protein sequence ID" value="KII65569.1"/>
    <property type="molecule type" value="Genomic_DNA"/>
</dbReference>
<reference evidence="1 2" key="1">
    <citation type="journal article" date="2014" name="Genome Biol. Evol.">
        <title>The genome of the myxosporean Thelohanellus kitauei shows adaptations to nutrient acquisition within its fish host.</title>
        <authorList>
            <person name="Yang Y."/>
            <person name="Xiong J."/>
            <person name="Zhou Z."/>
            <person name="Huo F."/>
            <person name="Miao W."/>
            <person name="Ran C."/>
            <person name="Liu Y."/>
            <person name="Zhang J."/>
            <person name="Feng J."/>
            <person name="Wang M."/>
            <person name="Wang M."/>
            <person name="Wang L."/>
            <person name="Yao B."/>
        </authorList>
    </citation>
    <scope>NUCLEOTIDE SEQUENCE [LARGE SCALE GENOMIC DNA]</scope>
    <source>
        <strain evidence="1">Wuqing</strain>
    </source>
</reference>
<keyword evidence="2" id="KW-1185">Reference proteome</keyword>
<dbReference type="AlphaFoldDB" id="A0A0C2IJK4"/>
<proteinExistence type="predicted"/>
<gene>
    <name evidence="1" type="ORF">RF11_00920</name>
</gene>
<organism evidence="1 2">
    <name type="scientific">Thelohanellus kitauei</name>
    <name type="common">Myxosporean</name>
    <dbReference type="NCBI Taxonomy" id="669202"/>
    <lineage>
        <taxon>Eukaryota</taxon>
        <taxon>Metazoa</taxon>
        <taxon>Cnidaria</taxon>
        <taxon>Myxozoa</taxon>
        <taxon>Myxosporea</taxon>
        <taxon>Bivalvulida</taxon>
        <taxon>Platysporina</taxon>
        <taxon>Myxobolidae</taxon>
        <taxon>Thelohanellus</taxon>
    </lineage>
</organism>
<evidence type="ECO:0000313" key="2">
    <source>
        <dbReference type="Proteomes" id="UP000031668"/>
    </source>
</evidence>